<dbReference type="EMBL" id="CM017704">
    <property type="protein sequence ID" value="TYG74665.1"/>
    <property type="molecule type" value="Genomic_DNA"/>
</dbReference>
<evidence type="ECO:0000313" key="1">
    <source>
        <dbReference type="EMBL" id="TYG74665.1"/>
    </source>
</evidence>
<reference evidence="1 2" key="1">
    <citation type="submission" date="2019-06" db="EMBL/GenBank/DDBJ databases">
        <title>WGS assembly of Gossypium darwinii.</title>
        <authorList>
            <person name="Chen Z.J."/>
            <person name="Sreedasyam A."/>
            <person name="Ando A."/>
            <person name="Song Q."/>
            <person name="De L."/>
            <person name="Hulse-Kemp A."/>
            <person name="Ding M."/>
            <person name="Ye W."/>
            <person name="Kirkbride R."/>
            <person name="Jenkins J."/>
            <person name="Plott C."/>
            <person name="Lovell J."/>
            <person name="Lin Y.-M."/>
            <person name="Vaughn R."/>
            <person name="Liu B."/>
            <person name="Li W."/>
            <person name="Simpson S."/>
            <person name="Scheffler B."/>
            <person name="Saski C."/>
            <person name="Grover C."/>
            <person name="Hu G."/>
            <person name="Conover J."/>
            <person name="Carlson J."/>
            <person name="Shu S."/>
            <person name="Boston L."/>
            <person name="Williams M."/>
            <person name="Peterson D."/>
            <person name="Mcgee K."/>
            <person name="Jones D."/>
            <person name="Wendel J."/>
            <person name="Stelly D."/>
            <person name="Grimwood J."/>
            <person name="Schmutz J."/>
        </authorList>
    </citation>
    <scope>NUCLEOTIDE SEQUENCE [LARGE SCALE GENOMIC DNA]</scope>
    <source>
        <strain evidence="1">1808015.09</strain>
    </source>
</reference>
<sequence>IDEASKHIKLTEQEREELKKLNVELWEAIKFKESIWRQKSRMTWLKEGDANCAFFHGEVKIKAKRKMVYSLKIGGHWYKEPKEIKEGLYNFFKNYFNCPARKWRMELDLKFRMLNEEMALRLEEPFLMEEIKEAVWSCDESKAPGPDGFNLCFFRKSWEILKEDLFRLMHDIFFISGKLEKSINSSFITLIPKVENPNEILDFRPICLVSSLYKIVSKVLSRRIREVVGEVVSDTMCIPYDCVQ</sequence>
<accession>A0A5D2D2C0</accession>
<proteinExistence type="predicted"/>
<keyword evidence="2" id="KW-1185">Reference proteome</keyword>
<dbReference type="PANTHER" id="PTHR46890">
    <property type="entry name" value="NON-LTR RETROLELEMENT REVERSE TRANSCRIPTASE-LIKE PROTEIN-RELATED"/>
    <property type="match status" value="1"/>
</dbReference>
<name>A0A5D2D2C0_GOSDA</name>
<organism evidence="1 2">
    <name type="scientific">Gossypium darwinii</name>
    <name type="common">Darwin's cotton</name>
    <name type="synonym">Gossypium barbadense var. darwinii</name>
    <dbReference type="NCBI Taxonomy" id="34276"/>
    <lineage>
        <taxon>Eukaryota</taxon>
        <taxon>Viridiplantae</taxon>
        <taxon>Streptophyta</taxon>
        <taxon>Embryophyta</taxon>
        <taxon>Tracheophyta</taxon>
        <taxon>Spermatophyta</taxon>
        <taxon>Magnoliopsida</taxon>
        <taxon>eudicotyledons</taxon>
        <taxon>Gunneridae</taxon>
        <taxon>Pentapetalae</taxon>
        <taxon>rosids</taxon>
        <taxon>malvids</taxon>
        <taxon>Malvales</taxon>
        <taxon>Malvaceae</taxon>
        <taxon>Malvoideae</taxon>
        <taxon>Gossypium</taxon>
    </lineage>
</organism>
<feature type="non-terminal residue" evidence="1">
    <location>
        <position position="1"/>
    </location>
</feature>
<dbReference type="AlphaFoldDB" id="A0A5D2D2C0"/>
<gene>
    <name evidence="1" type="ORF">ES288_D04G200000v1</name>
</gene>
<evidence type="ECO:0008006" key="3">
    <source>
        <dbReference type="Google" id="ProtNLM"/>
    </source>
</evidence>
<dbReference type="Proteomes" id="UP000323506">
    <property type="component" value="Chromosome D04"/>
</dbReference>
<dbReference type="InterPro" id="IPR052343">
    <property type="entry name" value="Retrotransposon-Effector_Assoc"/>
</dbReference>
<dbReference type="PANTHER" id="PTHR46890:SF50">
    <property type="entry name" value="RNA-DIRECTED DNA POLYMERASE, EUKARYOTA, REVERSE TRANSCRIPTASE ZINC-BINDING DOMAIN PROTEIN-RELATED"/>
    <property type="match status" value="1"/>
</dbReference>
<protein>
    <recommendedName>
        <fullName evidence="3">Reverse transcriptase domain-containing protein</fullName>
    </recommendedName>
</protein>
<evidence type="ECO:0000313" key="2">
    <source>
        <dbReference type="Proteomes" id="UP000323506"/>
    </source>
</evidence>